<comment type="subcellular location">
    <subcellularLocation>
        <location evidence="1">Cytoplasm</location>
    </subcellularLocation>
</comment>
<dbReference type="Proteomes" id="UP000321547">
    <property type="component" value="Unassembled WGS sequence"/>
</dbReference>
<dbReference type="InterPro" id="IPR033877">
    <property type="entry name" value="Frm2/Hbn1"/>
</dbReference>
<dbReference type="GO" id="GO:0016491">
    <property type="term" value="F:oxidoreductase activity"/>
    <property type="evidence" value="ECO:0007669"/>
    <property type="project" value="UniProtKB-KW"/>
</dbReference>
<dbReference type="EMBL" id="BJWI01000017">
    <property type="protein sequence ID" value="GEM01843.1"/>
    <property type="molecule type" value="Genomic_DNA"/>
</dbReference>
<dbReference type="GO" id="GO:0034599">
    <property type="term" value="P:cellular response to oxidative stress"/>
    <property type="evidence" value="ECO:0007669"/>
    <property type="project" value="InterPro"/>
</dbReference>
<keyword evidence="3" id="KW-0560">Oxidoreductase</keyword>
<evidence type="ECO:0000313" key="5">
    <source>
        <dbReference type="EMBL" id="GEM01843.1"/>
    </source>
</evidence>
<dbReference type="InterPro" id="IPR000415">
    <property type="entry name" value="Nitroreductase-like"/>
</dbReference>
<dbReference type="SUPFAM" id="SSF55469">
    <property type="entry name" value="FMN-dependent nitroreductase-like"/>
    <property type="match status" value="1"/>
</dbReference>
<keyword evidence="8" id="KW-1185">Reference proteome</keyword>
<dbReference type="EMBL" id="FOXC01000022">
    <property type="protein sequence ID" value="SFP46727.1"/>
    <property type="molecule type" value="Genomic_DNA"/>
</dbReference>
<accession>A0A1I5QKV6</accession>
<evidence type="ECO:0000313" key="7">
    <source>
        <dbReference type="Proteomes" id="UP000242243"/>
    </source>
</evidence>
<protein>
    <submittedName>
        <fullName evidence="5">Nitroreductase</fullName>
    </submittedName>
</protein>
<dbReference type="InterPro" id="IPR029479">
    <property type="entry name" value="Nitroreductase"/>
</dbReference>
<proteinExistence type="predicted"/>
<dbReference type="Pfam" id="PF00881">
    <property type="entry name" value="Nitroreductase"/>
    <property type="match status" value="1"/>
</dbReference>
<dbReference type="PANTHER" id="PTHR43035:SF1">
    <property type="entry name" value="FATTY ACID REPRESSION MUTANT PROTEIN 2-RELATED"/>
    <property type="match status" value="1"/>
</dbReference>
<reference evidence="6 7" key="1">
    <citation type="submission" date="2016-10" db="EMBL/GenBank/DDBJ databases">
        <authorList>
            <person name="de Groot N.N."/>
        </authorList>
    </citation>
    <scope>NUCLEOTIDE SEQUENCE [LARGE SCALE GENOMIC DNA]</scope>
    <source>
        <strain evidence="6 7">DSM 17073</strain>
    </source>
</reference>
<evidence type="ECO:0000313" key="6">
    <source>
        <dbReference type="EMBL" id="SFP46727.1"/>
    </source>
</evidence>
<dbReference type="CDD" id="cd02140">
    <property type="entry name" value="Frm2-like"/>
    <property type="match status" value="1"/>
</dbReference>
<dbReference type="PANTHER" id="PTHR43035">
    <property type="entry name" value="FATTY ACID REPRESSION MUTANT PROTEIN 2-RELATED"/>
    <property type="match status" value="1"/>
</dbReference>
<evidence type="ECO:0000256" key="2">
    <source>
        <dbReference type="ARBA" id="ARBA00022490"/>
    </source>
</evidence>
<dbReference type="Proteomes" id="UP000242243">
    <property type="component" value="Unassembled WGS sequence"/>
</dbReference>
<evidence type="ECO:0000313" key="8">
    <source>
        <dbReference type="Proteomes" id="UP000321547"/>
    </source>
</evidence>
<keyword evidence="2" id="KW-0963">Cytoplasm</keyword>
<evidence type="ECO:0000256" key="1">
    <source>
        <dbReference type="ARBA" id="ARBA00004496"/>
    </source>
</evidence>
<dbReference type="Gene3D" id="3.40.109.10">
    <property type="entry name" value="NADH Oxidase"/>
    <property type="match status" value="1"/>
</dbReference>
<reference evidence="5 8" key="2">
    <citation type="submission" date="2019-07" db="EMBL/GenBank/DDBJ databases">
        <title>Whole genome shotgun sequence of Halolactibacillus halophilus NBRC 100868.</title>
        <authorList>
            <person name="Hosoyama A."/>
            <person name="Uohara A."/>
            <person name="Ohji S."/>
            <person name="Ichikawa N."/>
        </authorList>
    </citation>
    <scope>NUCLEOTIDE SEQUENCE [LARGE SCALE GENOMIC DNA]</scope>
    <source>
        <strain evidence="5 8">NBRC 100868</strain>
    </source>
</reference>
<gene>
    <name evidence="5" type="ORF">HHA03_13750</name>
    <name evidence="6" type="ORF">SAMN05421839_12237</name>
</gene>
<name>A0A1I5QKV6_9BACI</name>
<sequence length="199" mass="22886">MSKLLRQGIEERRSYYAISNEEIVSKENVEEVVQFAVKHSPYAFNSQSGRVVIVFNDHHKALWDLTKEHLRPLVKEENFHKTEARIDSFKAGYGTVLFFEDTEVVKGLGEQMPLYKDKFGTWSEQASGMLQYVVWTTLEAEGLGASLQHYNPLIDDDVKARFDLPKAWILQAQMPFGKPVEAPGEKTFQSVDERIKVFK</sequence>
<feature type="domain" description="Nitroreductase" evidence="4">
    <location>
        <begin position="9"/>
        <end position="178"/>
    </location>
</feature>
<dbReference type="AlphaFoldDB" id="A0A1I5QKV6"/>
<evidence type="ECO:0000256" key="3">
    <source>
        <dbReference type="ARBA" id="ARBA00023002"/>
    </source>
</evidence>
<evidence type="ECO:0000259" key="4">
    <source>
        <dbReference type="Pfam" id="PF00881"/>
    </source>
</evidence>
<dbReference type="RefSeq" id="WP_089832414.1">
    <property type="nucleotide sequence ID" value="NZ_BJWI01000017.1"/>
</dbReference>
<dbReference type="FunFam" id="3.40.109.10:FF:000001">
    <property type="entry name" value="Nitroreductase family"/>
    <property type="match status" value="1"/>
</dbReference>
<dbReference type="GO" id="GO:0005737">
    <property type="term" value="C:cytoplasm"/>
    <property type="evidence" value="ECO:0007669"/>
    <property type="project" value="UniProtKB-SubCell"/>
</dbReference>
<organism evidence="6 7">
    <name type="scientific">Halolactibacillus halophilus</name>
    <dbReference type="NCBI Taxonomy" id="306540"/>
    <lineage>
        <taxon>Bacteria</taxon>
        <taxon>Bacillati</taxon>
        <taxon>Bacillota</taxon>
        <taxon>Bacilli</taxon>
        <taxon>Bacillales</taxon>
        <taxon>Bacillaceae</taxon>
        <taxon>Halolactibacillus</taxon>
    </lineage>
</organism>
<dbReference type="OrthoDB" id="9810617at2"/>